<evidence type="ECO:0000313" key="2">
    <source>
        <dbReference type="EMBL" id="PGH14277.1"/>
    </source>
</evidence>
<protein>
    <submittedName>
        <fullName evidence="2">Uncharacterized protein</fullName>
    </submittedName>
</protein>
<proteinExistence type="predicted"/>
<feature type="region of interest" description="Disordered" evidence="1">
    <location>
        <begin position="1"/>
        <end position="52"/>
    </location>
</feature>
<dbReference type="Proteomes" id="UP000223968">
    <property type="component" value="Unassembled WGS sequence"/>
</dbReference>
<dbReference type="PANTHER" id="PTHR40462:SF1">
    <property type="entry name" value="EXPRESSED PROTEIN"/>
    <property type="match status" value="1"/>
</dbReference>
<sequence>MDFVNKFAGGDKDKQTEQSSSSDKKEGGFLSGIGDKLNTAAGGGKESEKKEDMLDKGIDFVQEHVLGKGPQNNESAFEQAKDEKIADFIRGQYKSSTGRVMINPYSVWTLGS</sequence>
<accession>A0A2B7Y0N1</accession>
<evidence type="ECO:0000313" key="3">
    <source>
        <dbReference type="Proteomes" id="UP000223968"/>
    </source>
</evidence>
<dbReference type="EMBL" id="PDNB01000036">
    <property type="protein sequence ID" value="PGH14277.1"/>
    <property type="molecule type" value="Genomic_DNA"/>
</dbReference>
<dbReference type="PANTHER" id="PTHR40462">
    <property type="entry name" value="CHROMOSOME 1, WHOLE GENOME SHOTGUN SEQUENCE"/>
    <property type="match status" value="1"/>
</dbReference>
<dbReference type="OrthoDB" id="3050608at2759"/>
<gene>
    <name evidence="2" type="ORF">AJ79_03099</name>
</gene>
<evidence type="ECO:0000256" key="1">
    <source>
        <dbReference type="SAM" id="MobiDB-lite"/>
    </source>
</evidence>
<feature type="compositionally biased region" description="Basic and acidic residues" evidence="1">
    <location>
        <begin position="9"/>
        <end position="27"/>
    </location>
</feature>
<reference evidence="2 3" key="1">
    <citation type="submission" date="2017-10" db="EMBL/GenBank/DDBJ databases">
        <title>Comparative genomics in systemic dimorphic fungi from Ajellomycetaceae.</title>
        <authorList>
            <person name="Munoz J.F."/>
            <person name="Mcewen J.G."/>
            <person name="Clay O.K."/>
            <person name="Cuomo C.A."/>
        </authorList>
    </citation>
    <scope>NUCLEOTIDE SEQUENCE [LARGE SCALE GENOMIC DNA]</scope>
    <source>
        <strain evidence="2 3">UAMH5409</strain>
    </source>
</reference>
<dbReference type="AlphaFoldDB" id="A0A2B7Y0N1"/>
<comment type="caution">
    <text evidence="2">The sequence shown here is derived from an EMBL/GenBank/DDBJ whole genome shotgun (WGS) entry which is preliminary data.</text>
</comment>
<name>A0A2B7Y0N1_9EURO</name>
<keyword evidence="3" id="KW-1185">Reference proteome</keyword>
<organism evidence="2 3">
    <name type="scientific">Helicocarpus griseus UAMH5409</name>
    <dbReference type="NCBI Taxonomy" id="1447875"/>
    <lineage>
        <taxon>Eukaryota</taxon>
        <taxon>Fungi</taxon>
        <taxon>Dikarya</taxon>
        <taxon>Ascomycota</taxon>
        <taxon>Pezizomycotina</taxon>
        <taxon>Eurotiomycetes</taxon>
        <taxon>Eurotiomycetidae</taxon>
        <taxon>Onygenales</taxon>
        <taxon>Ajellomycetaceae</taxon>
        <taxon>Helicocarpus</taxon>
    </lineage>
</organism>